<evidence type="ECO:0000313" key="1">
    <source>
        <dbReference type="EMBL" id="JAH76826.1"/>
    </source>
</evidence>
<organism evidence="1">
    <name type="scientific">Anguilla anguilla</name>
    <name type="common">European freshwater eel</name>
    <name type="synonym">Muraena anguilla</name>
    <dbReference type="NCBI Taxonomy" id="7936"/>
    <lineage>
        <taxon>Eukaryota</taxon>
        <taxon>Metazoa</taxon>
        <taxon>Chordata</taxon>
        <taxon>Craniata</taxon>
        <taxon>Vertebrata</taxon>
        <taxon>Euteleostomi</taxon>
        <taxon>Actinopterygii</taxon>
        <taxon>Neopterygii</taxon>
        <taxon>Teleostei</taxon>
        <taxon>Anguilliformes</taxon>
        <taxon>Anguillidae</taxon>
        <taxon>Anguilla</taxon>
    </lineage>
</organism>
<protein>
    <submittedName>
        <fullName evidence="1">Uncharacterized protein</fullName>
    </submittedName>
</protein>
<proteinExistence type="predicted"/>
<sequence length="26" mass="3036">MLRLKKNSILKAVYSDMCSDNTFNRS</sequence>
<dbReference type="AlphaFoldDB" id="A0A0E9VFQ4"/>
<reference evidence="1" key="2">
    <citation type="journal article" date="2015" name="Fish Shellfish Immunol.">
        <title>Early steps in the European eel (Anguilla anguilla)-Vibrio vulnificus interaction in the gills: Role of the RtxA13 toxin.</title>
        <authorList>
            <person name="Callol A."/>
            <person name="Pajuelo D."/>
            <person name="Ebbesson L."/>
            <person name="Teles M."/>
            <person name="MacKenzie S."/>
            <person name="Amaro C."/>
        </authorList>
    </citation>
    <scope>NUCLEOTIDE SEQUENCE</scope>
</reference>
<name>A0A0E9VFQ4_ANGAN</name>
<dbReference type="EMBL" id="GBXM01031751">
    <property type="protein sequence ID" value="JAH76826.1"/>
    <property type="molecule type" value="Transcribed_RNA"/>
</dbReference>
<reference evidence="1" key="1">
    <citation type="submission" date="2014-11" db="EMBL/GenBank/DDBJ databases">
        <authorList>
            <person name="Amaro Gonzalez C."/>
        </authorList>
    </citation>
    <scope>NUCLEOTIDE SEQUENCE</scope>
</reference>
<accession>A0A0E9VFQ4</accession>